<name>A0A7X9ZUR7_9SPHN</name>
<comment type="caution">
    <text evidence="5">The sequence shown here is derived from an EMBL/GenBank/DDBJ whole genome shotgun (WGS) entry which is preliminary data.</text>
</comment>
<dbReference type="InterPro" id="IPR050204">
    <property type="entry name" value="AraC_XylS_family_regulators"/>
</dbReference>
<dbReference type="InterPro" id="IPR018060">
    <property type="entry name" value="HTH_AraC"/>
</dbReference>
<dbReference type="PANTHER" id="PTHR46796:SF7">
    <property type="entry name" value="ARAC FAMILY TRANSCRIPTIONAL REGULATOR"/>
    <property type="match status" value="1"/>
</dbReference>
<keyword evidence="1" id="KW-0805">Transcription regulation</keyword>
<evidence type="ECO:0000256" key="3">
    <source>
        <dbReference type="ARBA" id="ARBA00023163"/>
    </source>
</evidence>
<dbReference type="PROSITE" id="PS00041">
    <property type="entry name" value="HTH_ARAC_FAMILY_1"/>
    <property type="match status" value="1"/>
</dbReference>
<organism evidence="5 6">
    <name type="scientific">Sphingobium psychrophilum</name>
    <dbReference type="NCBI Taxonomy" id="2728834"/>
    <lineage>
        <taxon>Bacteria</taxon>
        <taxon>Pseudomonadati</taxon>
        <taxon>Pseudomonadota</taxon>
        <taxon>Alphaproteobacteria</taxon>
        <taxon>Sphingomonadales</taxon>
        <taxon>Sphingomonadaceae</taxon>
        <taxon>Sphingobium</taxon>
    </lineage>
</organism>
<dbReference type="RefSeq" id="WP_169575331.1">
    <property type="nucleotide sequence ID" value="NZ_JABBFV010000033.1"/>
</dbReference>
<dbReference type="Proteomes" id="UP000519023">
    <property type="component" value="Unassembled WGS sequence"/>
</dbReference>
<dbReference type="Gene3D" id="1.10.10.60">
    <property type="entry name" value="Homeodomain-like"/>
    <property type="match status" value="2"/>
</dbReference>
<accession>A0A7X9ZUR7</accession>
<dbReference type="EMBL" id="JABBFV010000033">
    <property type="protein sequence ID" value="NML13027.1"/>
    <property type="molecule type" value="Genomic_DNA"/>
</dbReference>
<gene>
    <name evidence="5" type="ORF">HHL08_23350</name>
</gene>
<dbReference type="InterPro" id="IPR009057">
    <property type="entry name" value="Homeodomain-like_sf"/>
</dbReference>
<feature type="domain" description="HTH araC/xylS-type" evidence="4">
    <location>
        <begin position="208"/>
        <end position="306"/>
    </location>
</feature>
<keyword evidence="6" id="KW-1185">Reference proteome</keyword>
<protein>
    <submittedName>
        <fullName evidence="5">AraC family transcriptional regulator</fullName>
    </submittedName>
</protein>
<dbReference type="InterPro" id="IPR018062">
    <property type="entry name" value="HTH_AraC-typ_CS"/>
</dbReference>
<dbReference type="GO" id="GO:0043565">
    <property type="term" value="F:sequence-specific DNA binding"/>
    <property type="evidence" value="ECO:0007669"/>
    <property type="project" value="InterPro"/>
</dbReference>
<sequence>MLDRSNAADPLSDILSLLKPRNVACGAVDAGEACITFPASREMKCHAVTAGDAWLTMGGVADPLHLEAGDCLILAHGHAYALASDPSLSPVDYRVVLEGQAPGRVTMWNGGGRATIVSATFTIEERHGNMLRDILPAVAHVREDTGRPGLGRSLQQMMDEFGEQQPGSRMIIEHLATLVLAQVLRAYALRGEADQIGWLFALANRQIGTAIAALHADPAHRWTVLALAERAGMSRTGFAVRFRRSVGVAPMQYLRRLRMLLASDRLSNSDDAINVVADAFGYESESAFSNAFKRHLGISPRRFGKNGGIAVNDQPR</sequence>
<evidence type="ECO:0000256" key="1">
    <source>
        <dbReference type="ARBA" id="ARBA00023015"/>
    </source>
</evidence>
<proteinExistence type="predicted"/>
<dbReference type="GO" id="GO:0003700">
    <property type="term" value="F:DNA-binding transcription factor activity"/>
    <property type="evidence" value="ECO:0007669"/>
    <property type="project" value="InterPro"/>
</dbReference>
<dbReference type="PROSITE" id="PS01124">
    <property type="entry name" value="HTH_ARAC_FAMILY_2"/>
    <property type="match status" value="1"/>
</dbReference>
<dbReference type="SMART" id="SM00342">
    <property type="entry name" value="HTH_ARAC"/>
    <property type="match status" value="1"/>
</dbReference>
<dbReference type="SUPFAM" id="SSF46689">
    <property type="entry name" value="Homeodomain-like"/>
    <property type="match status" value="2"/>
</dbReference>
<dbReference type="PANTHER" id="PTHR46796">
    <property type="entry name" value="HTH-TYPE TRANSCRIPTIONAL ACTIVATOR RHAS-RELATED"/>
    <property type="match status" value="1"/>
</dbReference>
<keyword evidence="3" id="KW-0804">Transcription</keyword>
<reference evidence="5 6" key="1">
    <citation type="submission" date="2020-04" db="EMBL/GenBank/DDBJ databases">
        <title>Sphingobium sp. AR-3-1 isolated from Arctic soil.</title>
        <authorList>
            <person name="Dahal R.H."/>
            <person name="Chaudhary D.K."/>
        </authorList>
    </citation>
    <scope>NUCLEOTIDE SEQUENCE [LARGE SCALE GENOMIC DNA]</scope>
    <source>
        <strain evidence="5 6">AR-3-1</strain>
    </source>
</reference>
<evidence type="ECO:0000256" key="2">
    <source>
        <dbReference type="ARBA" id="ARBA00023125"/>
    </source>
</evidence>
<evidence type="ECO:0000313" key="5">
    <source>
        <dbReference type="EMBL" id="NML13027.1"/>
    </source>
</evidence>
<evidence type="ECO:0000313" key="6">
    <source>
        <dbReference type="Proteomes" id="UP000519023"/>
    </source>
</evidence>
<dbReference type="InterPro" id="IPR032783">
    <property type="entry name" value="AraC_lig"/>
</dbReference>
<keyword evidence="2" id="KW-0238">DNA-binding</keyword>
<evidence type="ECO:0000259" key="4">
    <source>
        <dbReference type="PROSITE" id="PS01124"/>
    </source>
</evidence>
<dbReference type="Pfam" id="PF12833">
    <property type="entry name" value="HTH_18"/>
    <property type="match status" value="1"/>
</dbReference>
<dbReference type="Pfam" id="PF12852">
    <property type="entry name" value="Cupin_6"/>
    <property type="match status" value="1"/>
</dbReference>
<dbReference type="AlphaFoldDB" id="A0A7X9ZUR7"/>